<dbReference type="GO" id="GO:0070403">
    <property type="term" value="F:NAD+ binding"/>
    <property type="evidence" value="ECO:0007669"/>
    <property type="project" value="InterPro"/>
</dbReference>
<dbReference type="Proteomes" id="UP000242818">
    <property type="component" value="Unassembled WGS sequence"/>
</dbReference>
<dbReference type="InterPro" id="IPR006176">
    <property type="entry name" value="3-OHacyl-CoA_DH_NAD-bd"/>
</dbReference>
<dbReference type="PANTHER" id="PTHR43561">
    <property type="match status" value="1"/>
</dbReference>
<dbReference type="SUPFAM" id="SSF48179">
    <property type="entry name" value="6-phosphogluconate dehydrogenase C-terminal domain-like"/>
    <property type="match status" value="1"/>
</dbReference>
<keyword evidence="3" id="KW-0560">Oxidoreductase</keyword>
<feature type="domain" description="3-hydroxyacyl-CoA dehydrogenase C-terminal" evidence="8">
    <location>
        <begin position="188"/>
        <end position="285"/>
    </location>
</feature>
<evidence type="ECO:0000259" key="9">
    <source>
        <dbReference type="Pfam" id="PF02737"/>
    </source>
</evidence>
<dbReference type="Pfam" id="PF00725">
    <property type="entry name" value="3HCDH"/>
    <property type="match status" value="1"/>
</dbReference>
<sequence>MEIKNIVVAGSGTMGYQIAFQIAYKGYKVKVYDINDAVLEKAKSKFNILSEAYKKDIGSTNEQLKTALNNLDYTSNLELAVKDADLVIEAVPENIEIKESFYTQLAKLAPEKTIFTTNSSTMLPSLLAKFTGRPEKFLTTHFGIEVWKHNLTEIMGHPATDPTYFDIVTAFIKSIGMVPIILHKEQAGYVLNTLLVPFLQAGLGLLVNGVSDYQTIDKTWMIATDAPFGPFSFMDTIGLTTVYNVFKLMYDTTKDPSLEKIVTYLKTEHIDKGKLGEATGEGFYKHPNPNYKSKEFLK</sequence>
<dbReference type="NCBIfam" id="NF006143">
    <property type="entry name" value="PRK08293.1"/>
    <property type="match status" value="1"/>
</dbReference>
<dbReference type="PANTHER" id="PTHR43561:SF3">
    <property type="entry name" value="HYDROXYACYL-COENZYME A DEHYDROGENASE, MITOCHONDRIAL"/>
    <property type="match status" value="1"/>
</dbReference>
<evidence type="ECO:0000256" key="3">
    <source>
        <dbReference type="ARBA" id="ARBA00023002"/>
    </source>
</evidence>
<keyword evidence="5" id="KW-0443">Lipid metabolism</keyword>
<comment type="pathway">
    <text evidence="1">Lipid metabolism; fatty acid beta-oxidation.</text>
</comment>
<dbReference type="SUPFAM" id="SSF51735">
    <property type="entry name" value="NAD(P)-binding Rossmann-fold domains"/>
    <property type="match status" value="1"/>
</dbReference>
<dbReference type="PIRSF" id="PIRSF000105">
    <property type="entry name" value="HCDH"/>
    <property type="match status" value="1"/>
</dbReference>
<dbReference type="InterPro" id="IPR036291">
    <property type="entry name" value="NAD(P)-bd_dom_sf"/>
</dbReference>
<dbReference type="Pfam" id="PF02737">
    <property type="entry name" value="3HCDH_N"/>
    <property type="match status" value="1"/>
</dbReference>
<dbReference type="GO" id="GO:0006635">
    <property type="term" value="P:fatty acid beta-oxidation"/>
    <property type="evidence" value="ECO:0007669"/>
    <property type="project" value="TreeGrafter"/>
</dbReference>
<protein>
    <submittedName>
        <fullName evidence="10">3-hydroxybutyryl-CoA dehydrogenase</fullName>
    </submittedName>
</protein>
<dbReference type="EMBL" id="FMAR01000005">
    <property type="protein sequence ID" value="SCC31423.1"/>
    <property type="molecule type" value="Genomic_DNA"/>
</dbReference>
<dbReference type="Gene3D" id="3.40.50.720">
    <property type="entry name" value="NAD(P)-binding Rossmann-like Domain"/>
    <property type="match status" value="1"/>
</dbReference>
<evidence type="ECO:0000256" key="5">
    <source>
        <dbReference type="ARBA" id="ARBA00023098"/>
    </source>
</evidence>
<organism evidence="10 11">
    <name type="scientific">Chitinophaga costaii</name>
    <dbReference type="NCBI Taxonomy" id="1335309"/>
    <lineage>
        <taxon>Bacteria</taxon>
        <taxon>Pseudomonadati</taxon>
        <taxon>Bacteroidota</taxon>
        <taxon>Chitinophagia</taxon>
        <taxon>Chitinophagales</taxon>
        <taxon>Chitinophagaceae</taxon>
        <taxon>Chitinophaga</taxon>
    </lineage>
</organism>
<accession>A0A1C4DJ74</accession>
<proteinExistence type="predicted"/>
<feature type="domain" description="3-hydroxyacyl-CoA dehydrogenase NAD binding" evidence="9">
    <location>
        <begin position="6"/>
        <end position="184"/>
    </location>
</feature>
<dbReference type="InterPro" id="IPR022694">
    <property type="entry name" value="3-OHacyl-CoA_DH"/>
</dbReference>
<evidence type="ECO:0000256" key="1">
    <source>
        <dbReference type="ARBA" id="ARBA00005005"/>
    </source>
</evidence>
<name>A0A1C4DJ74_9BACT</name>
<evidence type="ECO:0000259" key="8">
    <source>
        <dbReference type="Pfam" id="PF00725"/>
    </source>
</evidence>
<dbReference type="STRING" id="1335309.GA0116948_105305"/>
<dbReference type="InterPro" id="IPR013328">
    <property type="entry name" value="6PGD_dom2"/>
</dbReference>
<dbReference type="InterPro" id="IPR008927">
    <property type="entry name" value="6-PGluconate_DH-like_C_sf"/>
</dbReference>
<keyword evidence="2" id="KW-0276">Fatty acid metabolism</keyword>
<gene>
    <name evidence="10" type="ORF">GA0116948_105305</name>
</gene>
<evidence type="ECO:0000256" key="4">
    <source>
        <dbReference type="ARBA" id="ARBA00023027"/>
    </source>
</evidence>
<dbReference type="OrthoDB" id="9771883at2"/>
<feature type="site" description="Important for catalytic activity" evidence="7">
    <location>
        <position position="141"/>
    </location>
</feature>
<evidence type="ECO:0000256" key="7">
    <source>
        <dbReference type="PIRSR" id="PIRSR000105-1"/>
    </source>
</evidence>
<dbReference type="GO" id="GO:0003857">
    <property type="term" value="F:(3S)-3-hydroxyacyl-CoA dehydrogenase (NAD+) activity"/>
    <property type="evidence" value="ECO:0007669"/>
    <property type="project" value="UniProtKB-EC"/>
</dbReference>
<keyword evidence="4" id="KW-0520">NAD</keyword>
<evidence type="ECO:0000256" key="2">
    <source>
        <dbReference type="ARBA" id="ARBA00022832"/>
    </source>
</evidence>
<reference evidence="10 11" key="1">
    <citation type="submission" date="2016-08" db="EMBL/GenBank/DDBJ databases">
        <authorList>
            <person name="Seilhamer J.J."/>
        </authorList>
    </citation>
    <scope>NUCLEOTIDE SEQUENCE [LARGE SCALE GENOMIC DNA]</scope>
    <source>
        <strain evidence="10 11">A37T2</strain>
    </source>
</reference>
<dbReference type="RefSeq" id="WP_089711709.1">
    <property type="nucleotide sequence ID" value="NZ_FMAR01000005.1"/>
</dbReference>
<evidence type="ECO:0000256" key="6">
    <source>
        <dbReference type="ARBA" id="ARBA00049556"/>
    </source>
</evidence>
<dbReference type="Gene3D" id="1.10.1040.10">
    <property type="entry name" value="N-(1-d-carboxylethyl)-l-norvaline Dehydrogenase, domain 2"/>
    <property type="match status" value="1"/>
</dbReference>
<evidence type="ECO:0000313" key="10">
    <source>
        <dbReference type="EMBL" id="SCC31423.1"/>
    </source>
</evidence>
<dbReference type="InterPro" id="IPR006108">
    <property type="entry name" value="3HC_DH_C"/>
</dbReference>
<keyword evidence="11" id="KW-1185">Reference proteome</keyword>
<comment type="catalytic activity">
    <reaction evidence="6">
        <text>a (3S)-3-hydroxyacyl-CoA + NAD(+) = a 3-oxoacyl-CoA + NADH + H(+)</text>
        <dbReference type="Rhea" id="RHEA:22432"/>
        <dbReference type="ChEBI" id="CHEBI:15378"/>
        <dbReference type="ChEBI" id="CHEBI:57318"/>
        <dbReference type="ChEBI" id="CHEBI:57540"/>
        <dbReference type="ChEBI" id="CHEBI:57945"/>
        <dbReference type="ChEBI" id="CHEBI:90726"/>
        <dbReference type="EC" id="1.1.1.35"/>
    </reaction>
</comment>
<evidence type="ECO:0000313" key="11">
    <source>
        <dbReference type="Proteomes" id="UP000242818"/>
    </source>
</evidence>
<dbReference type="AlphaFoldDB" id="A0A1C4DJ74"/>
<dbReference type="InterPro" id="IPR052242">
    <property type="entry name" value="Mito_3-hydroxyacyl-CoA_DH"/>
</dbReference>